<dbReference type="SUPFAM" id="SSF74650">
    <property type="entry name" value="Galactose mutarotase-like"/>
    <property type="match status" value="1"/>
</dbReference>
<evidence type="ECO:0000256" key="3">
    <source>
        <dbReference type="ARBA" id="ARBA00022837"/>
    </source>
</evidence>
<dbReference type="GO" id="GO:0030246">
    <property type="term" value="F:carbohydrate binding"/>
    <property type="evidence" value="ECO:0007669"/>
    <property type="project" value="InterPro"/>
</dbReference>
<dbReference type="RefSeq" id="WP_111317477.1">
    <property type="nucleotide sequence ID" value="NZ_QKZT01000005.1"/>
</dbReference>
<dbReference type="GO" id="GO:0005975">
    <property type="term" value="P:carbohydrate metabolic process"/>
    <property type="evidence" value="ECO:0007669"/>
    <property type="project" value="InterPro"/>
</dbReference>
<dbReference type="AlphaFoldDB" id="A0A2W7QZT8"/>
<name>A0A2W7QZT8_9BACT</name>
<comment type="caution">
    <text evidence="4">The sequence shown here is derived from an EMBL/GenBank/DDBJ whole genome shotgun (WGS) entry which is preliminary data.</text>
</comment>
<dbReference type="InterPro" id="IPR008183">
    <property type="entry name" value="Aldose_1/G6P_1-epimerase"/>
</dbReference>
<sequence>MIHQLESEELSISVNQTGIELSSIKSKSSQVEYLWQGNPSIWSGQSPILFPIIGALKDGYMIYKEQKYRMPKHGFLRHSTKPILKASTDNSLLFSLSWDEESLLQYPFKFEFEVEFRLKGKTIEIAHHISNHGDESMYYSVGGHPAFNCPLQPGESYEEYSLEFSQPETDAIWLVNDDGLISDRTQAFLENSCSIQLQEHIFDKDALIFKNLKSREVTLTHKDKGAILRVKFDDFDYLGIWAKPGAPFVCIEPWIGIGDSSDSNNEFEAKEGLLKLEPMQTETKSYSIRVLD</sequence>
<keyword evidence="5" id="KW-1185">Reference proteome</keyword>
<evidence type="ECO:0000256" key="1">
    <source>
        <dbReference type="ARBA" id="ARBA00001913"/>
    </source>
</evidence>
<dbReference type="CDD" id="cd09024">
    <property type="entry name" value="Aldose_epim_lacX"/>
    <property type="match status" value="1"/>
</dbReference>
<dbReference type="Proteomes" id="UP000248882">
    <property type="component" value="Unassembled WGS sequence"/>
</dbReference>
<dbReference type="InterPro" id="IPR037481">
    <property type="entry name" value="LacX"/>
</dbReference>
<organism evidence="4 5">
    <name type="scientific">Algoriphagus chordae</name>
    <dbReference type="NCBI Taxonomy" id="237019"/>
    <lineage>
        <taxon>Bacteria</taxon>
        <taxon>Pseudomonadati</taxon>
        <taxon>Bacteroidota</taxon>
        <taxon>Cytophagia</taxon>
        <taxon>Cytophagales</taxon>
        <taxon>Cyclobacteriaceae</taxon>
        <taxon>Algoriphagus</taxon>
    </lineage>
</organism>
<comment type="subunit">
    <text evidence="2">Monomer.</text>
</comment>
<dbReference type="InterPro" id="IPR014718">
    <property type="entry name" value="GH-type_carb-bd"/>
</dbReference>
<evidence type="ECO:0000313" key="5">
    <source>
        <dbReference type="Proteomes" id="UP000248882"/>
    </source>
</evidence>
<dbReference type="Pfam" id="PF01263">
    <property type="entry name" value="Aldose_epim"/>
    <property type="match status" value="1"/>
</dbReference>
<dbReference type="EMBL" id="QKZT01000005">
    <property type="protein sequence ID" value="PZX54063.1"/>
    <property type="molecule type" value="Genomic_DNA"/>
</dbReference>
<dbReference type="OrthoDB" id="9795355at2"/>
<dbReference type="GO" id="GO:0016853">
    <property type="term" value="F:isomerase activity"/>
    <property type="evidence" value="ECO:0007669"/>
    <property type="project" value="InterPro"/>
</dbReference>
<dbReference type="Gene3D" id="2.70.98.10">
    <property type="match status" value="1"/>
</dbReference>
<comment type="cofactor">
    <cofactor evidence="1">
        <name>Ca(2+)</name>
        <dbReference type="ChEBI" id="CHEBI:29108"/>
    </cofactor>
</comment>
<keyword evidence="3" id="KW-0106">Calcium</keyword>
<dbReference type="InterPro" id="IPR011013">
    <property type="entry name" value="Gal_mutarotase_sf_dom"/>
</dbReference>
<evidence type="ECO:0000313" key="4">
    <source>
        <dbReference type="EMBL" id="PZX54063.1"/>
    </source>
</evidence>
<protein>
    <submittedName>
        <fullName evidence="4">Galactose mutarotase-like enzyme</fullName>
    </submittedName>
</protein>
<reference evidence="4 5" key="1">
    <citation type="submission" date="2018-06" db="EMBL/GenBank/DDBJ databases">
        <title>Genomic Encyclopedia of Archaeal and Bacterial Type Strains, Phase II (KMG-II): from individual species to whole genera.</title>
        <authorList>
            <person name="Goeker M."/>
        </authorList>
    </citation>
    <scope>NUCLEOTIDE SEQUENCE [LARGE SCALE GENOMIC DNA]</scope>
    <source>
        <strain evidence="4 5">DSM 19830</strain>
    </source>
</reference>
<evidence type="ECO:0000256" key="2">
    <source>
        <dbReference type="ARBA" id="ARBA00011245"/>
    </source>
</evidence>
<gene>
    <name evidence="4" type="ORF">LV85_01402</name>
</gene>
<accession>A0A2W7QZT8</accession>
<proteinExistence type="predicted"/>